<dbReference type="GO" id="GO:0070823">
    <property type="term" value="C:HDA1 complex"/>
    <property type="evidence" value="ECO:0007669"/>
    <property type="project" value="InterPro"/>
</dbReference>
<organism evidence="2 3">
    <name type="scientific">Lachancea meyersii CBS 8951</name>
    <dbReference type="NCBI Taxonomy" id="1266667"/>
    <lineage>
        <taxon>Eukaryota</taxon>
        <taxon>Fungi</taxon>
        <taxon>Dikarya</taxon>
        <taxon>Ascomycota</taxon>
        <taxon>Saccharomycotina</taxon>
        <taxon>Saccharomycetes</taxon>
        <taxon>Saccharomycetales</taxon>
        <taxon>Saccharomycetaceae</taxon>
        <taxon>Lachancea</taxon>
    </lineage>
</organism>
<proteinExistence type="predicted"/>
<keyword evidence="3" id="KW-1185">Reference proteome</keyword>
<dbReference type="InterPro" id="IPR038609">
    <property type="entry name" value="HDA1_su2/3_sf"/>
</dbReference>
<accession>A0A1G4KFR3</accession>
<feature type="compositionally biased region" description="Basic and acidic residues" evidence="1">
    <location>
        <begin position="485"/>
        <end position="508"/>
    </location>
</feature>
<dbReference type="OrthoDB" id="4034449at2759"/>
<dbReference type="Pfam" id="PF11496">
    <property type="entry name" value="HDA2-3"/>
    <property type="match status" value="1"/>
</dbReference>
<dbReference type="EMBL" id="LT598480">
    <property type="protein sequence ID" value="SCV03401.1"/>
    <property type="molecule type" value="Genomic_DNA"/>
</dbReference>
<dbReference type="Gene3D" id="3.40.50.12360">
    <property type="match status" value="1"/>
</dbReference>
<dbReference type="Proteomes" id="UP000191144">
    <property type="component" value="Chromosome H"/>
</dbReference>
<dbReference type="InterPro" id="IPR021006">
    <property type="entry name" value="Hda2/3"/>
</dbReference>
<gene>
    <name evidence="2" type="ORF">LAME_0H10132G</name>
</gene>
<evidence type="ECO:0000313" key="3">
    <source>
        <dbReference type="Proteomes" id="UP000191144"/>
    </source>
</evidence>
<evidence type="ECO:0000313" key="2">
    <source>
        <dbReference type="EMBL" id="SCV03401.1"/>
    </source>
</evidence>
<name>A0A1G4KFR3_9SACH</name>
<feature type="region of interest" description="Disordered" evidence="1">
    <location>
        <begin position="485"/>
        <end position="519"/>
    </location>
</feature>
<dbReference type="AlphaFoldDB" id="A0A1G4KFR3"/>
<protein>
    <submittedName>
        <fullName evidence="2">LAME_0H10132g1_1</fullName>
    </submittedName>
</protein>
<sequence length="609" mass="69968">MQNPNYCIPVGLTQLQQDLIEILISTHARSLLQFCNNEDVKKLEDLESSRKLTLPALSPQQLTSLLSTNIRAVANHPCLLVEHYMPRQLLLMEPGERLICGSDKFQKMATLLDSFLSRDRKRFPKPLQVTILSHSVKELDLIEGYLLGKAVKLKRLSGASLFDEKHNYGEPDTGSNTPVLPTGYIKDDYEYGRRRRRTKEIDHRDWLFLATATHLARSPELMDDFSIDLVIGFDPLIDENLECFLRMRKSGKMVPLIKLLVKDSPDHFCLVHNQTKSEDDHFLSSLLHFVRHRQTITKTDSTGWLSQFAESLLEEKTPDATSLPLCDLSDQHSNVNLLEAVTKYQSLSPLSTMDFKLVPINQDLDIKTYQNVLMDRIVQRLNSCDEEYATREKDILENRLRETMRQNEFDLLHEEAASIFKQSKEEEGPAINSLKKFNKAQADYNKVSERLKVLSERKESLSKRLNDSKTLPSSQIDGLSSELKKLKSMRDASKQENEQKSDTNDKLRAKYQSESSNAANKSIAIQRLRQNRDQLKARLSGPVVSLHFKNALEQEAILKEELIRVVRQSQFTQGYVKRIQKQYSLNGTQHLKANTQTSRSRRQRNANMG</sequence>
<reference evidence="3" key="1">
    <citation type="submission" date="2016-03" db="EMBL/GenBank/DDBJ databases">
        <authorList>
            <person name="Devillers Hugo."/>
        </authorList>
    </citation>
    <scope>NUCLEOTIDE SEQUENCE [LARGE SCALE GENOMIC DNA]</scope>
</reference>
<evidence type="ECO:0000256" key="1">
    <source>
        <dbReference type="SAM" id="MobiDB-lite"/>
    </source>
</evidence>